<dbReference type="PROSITE" id="PS50110">
    <property type="entry name" value="RESPONSE_REGULATORY"/>
    <property type="match status" value="1"/>
</dbReference>
<dbReference type="EMBL" id="JANFFA010000005">
    <property type="protein sequence ID" value="MDQ2095661.1"/>
    <property type="molecule type" value="Genomic_DNA"/>
</dbReference>
<dbReference type="InterPro" id="IPR001789">
    <property type="entry name" value="Sig_transdc_resp-reg_receiver"/>
</dbReference>
<dbReference type="Pfam" id="PF00072">
    <property type="entry name" value="Response_reg"/>
    <property type="match status" value="1"/>
</dbReference>
<name>A0AAJ1X6M7_9RHOB</name>
<dbReference type="AlphaFoldDB" id="A0AAJ1X6M7"/>
<dbReference type="SUPFAM" id="SSF52172">
    <property type="entry name" value="CheY-like"/>
    <property type="match status" value="1"/>
</dbReference>
<protein>
    <submittedName>
        <fullName evidence="4">Response regulator</fullName>
    </submittedName>
</protein>
<evidence type="ECO:0000259" key="3">
    <source>
        <dbReference type="PROSITE" id="PS50110"/>
    </source>
</evidence>
<dbReference type="RefSeq" id="WP_317627281.1">
    <property type="nucleotide sequence ID" value="NZ_JANFFA010000005.1"/>
</dbReference>
<sequence length="237" mass="25555">MDDLDLNPHRSPTAARPLLGLTILVVEDSRFACEAMRLLCLRSGARIRRADCLASARRHLQVYRPSAVVIDLGLPDGSGTDLITELANTSPRIGVIIGTSGDDGARGRAMQAGADGFLDKPITRLAEFQEVILANLPIDRQPNGPRQINDDEVKPDPIAYRDDMAHAADLLGDDVDGQHLDYLAQFVSGVARSAQDDQLADAAGVLARSRNEGRPSRAEVARLAGLVHDRLAERLAI</sequence>
<evidence type="ECO:0000256" key="1">
    <source>
        <dbReference type="ARBA" id="ARBA00022553"/>
    </source>
</evidence>
<dbReference type="InterPro" id="IPR011006">
    <property type="entry name" value="CheY-like_superfamily"/>
</dbReference>
<dbReference type="InterPro" id="IPR050595">
    <property type="entry name" value="Bact_response_regulator"/>
</dbReference>
<feature type="modified residue" description="4-aspartylphosphate" evidence="2">
    <location>
        <position position="71"/>
    </location>
</feature>
<evidence type="ECO:0000313" key="4">
    <source>
        <dbReference type="EMBL" id="MDQ2095661.1"/>
    </source>
</evidence>
<dbReference type="PANTHER" id="PTHR44591:SF3">
    <property type="entry name" value="RESPONSE REGULATORY DOMAIN-CONTAINING PROTEIN"/>
    <property type="match status" value="1"/>
</dbReference>
<evidence type="ECO:0000256" key="2">
    <source>
        <dbReference type="PROSITE-ProRule" id="PRU00169"/>
    </source>
</evidence>
<dbReference type="CDD" id="cd00156">
    <property type="entry name" value="REC"/>
    <property type="match status" value="1"/>
</dbReference>
<feature type="domain" description="Response regulatory" evidence="3">
    <location>
        <begin position="22"/>
        <end position="135"/>
    </location>
</feature>
<accession>A0AAJ1X6M7</accession>
<reference evidence="4" key="2">
    <citation type="submission" date="2023-04" db="EMBL/GenBank/DDBJ databases">
        <title>'Rhodoalgimonas zhirmunskyi' gen. nov., isolated from a red alga.</title>
        <authorList>
            <person name="Nedashkovskaya O.I."/>
            <person name="Otstavnykh N.Y."/>
            <person name="Bystritskaya E.P."/>
            <person name="Balabanova L.A."/>
            <person name="Isaeva M.P."/>
        </authorList>
    </citation>
    <scope>NUCLEOTIDE SEQUENCE</scope>
    <source>
        <strain evidence="4">10Alg 79</strain>
    </source>
</reference>
<comment type="caution">
    <text evidence="4">The sequence shown here is derived from an EMBL/GenBank/DDBJ whole genome shotgun (WGS) entry which is preliminary data.</text>
</comment>
<keyword evidence="1 2" id="KW-0597">Phosphoprotein</keyword>
<dbReference type="SMART" id="SM00448">
    <property type="entry name" value="REC"/>
    <property type="match status" value="1"/>
</dbReference>
<dbReference type="PANTHER" id="PTHR44591">
    <property type="entry name" value="STRESS RESPONSE REGULATOR PROTEIN 1"/>
    <property type="match status" value="1"/>
</dbReference>
<reference evidence="4" key="1">
    <citation type="submission" date="2022-07" db="EMBL/GenBank/DDBJ databases">
        <authorList>
            <person name="Otstavnykh N."/>
            <person name="Isaeva M."/>
            <person name="Bystritskaya E."/>
        </authorList>
    </citation>
    <scope>NUCLEOTIDE SEQUENCE</scope>
    <source>
        <strain evidence="4">10Alg 79</strain>
    </source>
</reference>
<gene>
    <name evidence="4" type="ORF">NOI20_16205</name>
</gene>
<evidence type="ECO:0000313" key="5">
    <source>
        <dbReference type="Proteomes" id="UP001227162"/>
    </source>
</evidence>
<dbReference type="GO" id="GO:0000160">
    <property type="term" value="P:phosphorelay signal transduction system"/>
    <property type="evidence" value="ECO:0007669"/>
    <property type="project" value="InterPro"/>
</dbReference>
<keyword evidence="5" id="KW-1185">Reference proteome</keyword>
<dbReference type="Gene3D" id="3.40.50.2300">
    <property type="match status" value="1"/>
</dbReference>
<proteinExistence type="predicted"/>
<organism evidence="4 5">
    <name type="scientific">Rhodalgimonas zhirmunskyi</name>
    <dbReference type="NCBI Taxonomy" id="2964767"/>
    <lineage>
        <taxon>Bacteria</taxon>
        <taxon>Pseudomonadati</taxon>
        <taxon>Pseudomonadota</taxon>
        <taxon>Alphaproteobacteria</taxon>
        <taxon>Rhodobacterales</taxon>
        <taxon>Roseobacteraceae</taxon>
        <taxon>Rhodalgimonas</taxon>
    </lineage>
</organism>
<dbReference type="Proteomes" id="UP001227162">
    <property type="component" value="Unassembled WGS sequence"/>
</dbReference>